<comment type="caution">
    <text evidence="1">The sequence shown here is derived from an EMBL/GenBank/DDBJ whole genome shotgun (WGS) entry which is preliminary data.</text>
</comment>
<dbReference type="AlphaFoldDB" id="A0A7C4GD44"/>
<reference evidence="1" key="1">
    <citation type="journal article" date="2020" name="mSystems">
        <title>Genome- and Community-Level Interaction Insights into Carbon Utilization and Element Cycling Functions of Hydrothermarchaeota in Hydrothermal Sediment.</title>
        <authorList>
            <person name="Zhou Z."/>
            <person name="Liu Y."/>
            <person name="Xu W."/>
            <person name="Pan J."/>
            <person name="Luo Z.H."/>
            <person name="Li M."/>
        </authorList>
    </citation>
    <scope>NUCLEOTIDE SEQUENCE [LARGE SCALE GENOMIC DNA]</scope>
    <source>
        <strain evidence="1">SpSt-488</strain>
    </source>
</reference>
<accession>A0A7C4GD44</accession>
<organism evidence="1">
    <name type="scientific">candidate division WOR-3 bacterium</name>
    <dbReference type="NCBI Taxonomy" id="2052148"/>
    <lineage>
        <taxon>Bacteria</taxon>
        <taxon>Bacteria division WOR-3</taxon>
    </lineage>
</organism>
<sequence>MRSLLLLGFALVVALTLTVLPGCGRCGQKAAESLTEKAIEHATGGKAKIDVAGSGTVDLSGLPVPLRYPGARAVSATTVSTKDGAGTAYVLETADPVAAVADYYKKAMPDWKESASMQSDDGTVYIAANPDNSEGITVSISRADNKTTIGLMHWRK</sequence>
<protein>
    <submittedName>
        <fullName evidence="1">Uncharacterized protein</fullName>
    </submittedName>
</protein>
<proteinExistence type="predicted"/>
<evidence type="ECO:0000313" key="1">
    <source>
        <dbReference type="EMBL" id="HGK27777.1"/>
    </source>
</evidence>
<dbReference type="EMBL" id="DSUT01000042">
    <property type="protein sequence ID" value="HGK27777.1"/>
    <property type="molecule type" value="Genomic_DNA"/>
</dbReference>
<name>A0A7C4GD44_UNCW3</name>
<gene>
    <name evidence="1" type="ORF">ENS41_02350</name>
</gene>